<dbReference type="OrthoDB" id="3637779at2"/>
<sequence length="167" mass="17752">MDEVSRLTSKLMRNFEASFGYPPGDNGVLKATPEQGLEVASQLAAAGIGEDLHEFYSRVEEVSLPDVGNGFFIHSAEAVVDGIRGDQPTEVVGAVQDEITVFGSDGGGGLFALSSSGERVYRLDGGSLIGSTYDVDDSGVRVVANGFWDFLEYLRGELGQAIPADWI</sequence>
<dbReference type="InterPro" id="IPR037883">
    <property type="entry name" value="Knr4/Smi1-like_sf"/>
</dbReference>
<dbReference type="Proteomes" id="UP000629287">
    <property type="component" value="Unassembled WGS sequence"/>
</dbReference>
<dbReference type="RefSeq" id="WP_159026160.1">
    <property type="nucleotide sequence ID" value="NZ_JADBGF010000001.1"/>
</dbReference>
<evidence type="ECO:0000313" key="2">
    <source>
        <dbReference type="Proteomes" id="UP000629287"/>
    </source>
</evidence>
<dbReference type="AlphaFoldDB" id="A0A8I0P9G2"/>
<evidence type="ECO:0008006" key="3">
    <source>
        <dbReference type="Google" id="ProtNLM"/>
    </source>
</evidence>
<organism evidence="1 2">
    <name type="scientific">Streptomyces stelliscabiei</name>
    <dbReference type="NCBI Taxonomy" id="146820"/>
    <lineage>
        <taxon>Bacteria</taxon>
        <taxon>Bacillati</taxon>
        <taxon>Actinomycetota</taxon>
        <taxon>Actinomycetes</taxon>
        <taxon>Kitasatosporales</taxon>
        <taxon>Streptomycetaceae</taxon>
        <taxon>Streptomyces</taxon>
    </lineage>
</organism>
<reference evidence="1 2" key="1">
    <citation type="submission" date="2020-10" db="EMBL/GenBank/DDBJ databases">
        <title>Sequencing the genomes of 1000 actinobacteria strains.</title>
        <authorList>
            <person name="Klenk H.-P."/>
        </authorList>
    </citation>
    <scope>NUCLEOTIDE SEQUENCE [LARGE SCALE GENOMIC DNA]</scope>
    <source>
        <strain evidence="1 2">DSM 41803</strain>
    </source>
</reference>
<comment type="caution">
    <text evidence="1">The sequence shown here is derived from an EMBL/GenBank/DDBJ whole genome shotgun (WGS) entry which is preliminary data.</text>
</comment>
<dbReference type="SUPFAM" id="SSF160631">
    <property type="entry name" value="SMI1/KNR4-like"/>
    <property type="match status" value="1"/>
</dbReference>
<dbReference type="EMBL" id="JADBGF010000001">
    <property type="protein sequence ID" value="MBE1599559.1"/>
    <property type="molecule type" value="Genomic_DNA"/>
</dbReference>
<evidence type="ECO:0000313" key="1">
    <source>
        <dbReference type="EMBL" id="MBE1599559.1"/>
    </source>
</evidence>
<gene>
    <name evidence="1" type="ORF">H4687_005688</name>
</gene>
<keyword evidence="2" id="KW-1185">Reference proteome</keyword>
<proteinExistence type="predicted"/>
<protein>
    <recommendedName>
        <fullName evidence="3">SMI1/KNR4 family protein</fullName>
    </recommendedName>
</protein>
<accession>A0A8I0P9G2</accession>
<name>A0A8I0P9G2_9ACTN</name>
<dbReference type="GeneID" id="86830243"/>